<keyword evidence="3" id="KW-1185">Reference proteome</keyword>
<dbReference type="RefSeq" id="WP_188627275.1">
    <property type="nucleotide sequence ID" value="NZ_BMIL01000008.1"/>
</dbReference>
<evidence type="ECO:0000259" key="1">
    <source>
        <dbReference type="Pfam" id="PF22292"/>
    </source>
</evidence>
<sequence>MTAEEFEGYFTGIALPEQVDIDSGVTIQDVPLFIASHLNYIKANEGKKGTEVYYDRLNRLVAYMEAQRNQEA</sequence>
<evidence type="ECO:0000313" key="2">
    <source>
        <dbReference type="EMBL" id="GGC70747.1"/>
    </source>
</evidence>
<accession>A0A916UGA5</accession>
<evidence type="ECO:0000313" key="3">
    <source>
        <dbReference type="Proteomes" id="UP000651668"/>
    </source>
</evidence>
<organism evidence="2 3">
    <name type="scientific">Pedobacter quisquiliarum</name>
    <dbReference type="NCBI Taxonomy" id="1834438"/>
    <lineage>
        <taxon>Bacteria</taxon>
        <taxon>Pseudomonadati</taxon>
        <taxon>Bacteroidota</taxon>
        <taxon>Sphingobacteriia</taxon>
        <taxon>Sphingobacteriales</taxon>
        <taxon>Sphingobacteriaceae</taxon>
        <taxon>Pedobacter</taxon>
    </lineage>
</organism>
<name>A0A916UGA5_9SPHI</name>
<gene>
    <name evidence="2" type="ORF">GCM10011387_25230</name>
</gene>
<proteinExistence type="predicted"/>
<reference evidence="2" key="1">
    <citation type="journal article" date="2014" name="Int. J. Syst. Evol. Microbiol.">
        <title>Complete genome sequence of Corynebacterium casei LMG S-19264T (=DSM 44701T), isolated from a smear-ripened cheese.</title>
        <authorList>
            <consortium name="US DOE Joint Genome Institute (JGI-PGF)"/>
            <person name="Walter F."/>
            <person name="Albersmeier A."/>
            <person name="Kalinowski J."/>
            <person name="Ruckert C."/>
        </authorList>
    </citation>
    <scope>NUCLEOTIDE SEQUENCE</scope>
    <source>
        <strain evidence="2">CGMCC 1.15343</strain>
    </source>
</reference>
<dbReference type="InterPro" id="IPR054238">
    <property type="entry name" value="DUF6965"/>
</dbReference>
<feature type="domain" description="DUF6965" evidence="1">
    <location>
        <begin position="1"/>
        <end position="65"/>
    </location>
</feature>
<reference evidence="2" key="2">
    <citation type="submission" date="2020-09" db="EMBL/GenBank/DDBJ databases">
        <authorList>
            <person name="Sun Q."/>
            <person name="Zhou Y."/>
        </authorList>
    </citation>
    <scope>NUCLEOTIDE SEQUENCE</scope>
    <source>
        <strain evidence="2">CGMCC 1.15343</strain>
    </source>
</reference>
<dbReference type="Pfam" id="PF22292">
    <property type="entry name" value="DUF6965"/>
    <property type="match status" value="1"/>
</dbReference>
<dbReference type="EMBL" id="BMIL01000008">
    <property type="protein sequence ID" value="GGC70747.1"/>
    <property type="molecule type" value="Genomic_DNA"/>
</dbReference>
<protein>
    <recommendedName>
        <fullName evidence="1">DUF6965 domain-containing protein</fullName>
    </recommendedName>
</protein>
<comment type="caution">
    <text evidence="2">The sequence shown here is derived from an EMBL/GenBank/DDBJ whole genome shotgun (WGS) entry which is preliminary data.</text>
</comment>
<dbReference type="Proteomes" id="UP000651668">
    <property type="component" value="Unassembled WGS sequence"/>
</dbReference>
<dbReference type="AlphaFoldDB" id="A0A916UGA5"/>